<accession>H5TDH5</accession>
<sequence>MNKEANTKMKIKFICLSAWVIFAAISAQASAEIKKDLGDWEVHYIALTTTFLSPEIARANNIVRSGRNALVNISVLNKRTKEAQEVNITGTARNLLGTSKTLAFTQVKEGKAIYYLASVGFSDKEILRFDIDINQGRSNQNLQFQQTMYVED</sequence>
<protein>
    <recommendedName>
        <fullName evidence="2">DUF4426 domain-containing protein</fullName>
    </recommendedName>
</protein>
<evidence type="ECO:0000256" key="1">
    <source>
        <dbReference type="SAM" id="SignalP"/>
    </source>
</evidence>
<proteinExistence type="predicted"/>
<dbReference type="STRING" id="56804.BAE46_05035"/>
<dbReference type="eggNOG" id="ENOG503303T">
    <property type="taxonomic scope" value="Bacteria"/>
</dbReference>
<dbReference type="OrthoDB" id="8563353at2"/>
<evidence type="ECO:0000313" key="3">
    <source>
        <dbReference type="EMBL" id="GAB56352.1"/>
    </source>
</evidence>
<keyword evidence="1" id="KW-0732">Signal</keyword>
<comment type="caution">
    <text evidence="3">The sequence shown here is derived from an EMBL/GenBank/DDBJ whole genome shotgun (WGS) entry which is preliminary data.</text>
</comment>
<dbReference type="Pfam" id="PF14467">
    <property type="entry name" value="DUF4426"/>
    <property type="match status" value="1"/>
</dbReference>
<name>H5TDH5_9ALTE</name>
<feature type="domain" description="DUF4426" evidence="2">
    <location>
        <begin position="34"/>
        <end position="151"/>
    </location>
</feature>
<feature type="signal peptide" evidence="1">
    <location>
        <begin position="1"/>
        <end position="31"/>
    </location>
</feature>
<feature type="chain" id="PRO_5003598792" description="DUF4426 domain-containing protein" evidence="1">
    <location>
        <begin position="32"/>
        <end position="152"/>
    </location>
</feature>
<reference evidence="3 4" key="1">
    <citation type="journal article" date="2012" name="J. Bacteriol.">
        <title>Genome sequence of proteorhodopsin-containing sea ice bacterium Glaciecola punicea ACAM 611T.</title>
        <authorList>
            <person name="Qin Q.-L."/>
            <person name="Xie B.-B."/>
            <person name="Shu Y.-L."/>
            <person name="Rong J.-C."/>
            <person name="Zhao D.-L."/>
            <person name="Zhang X.-Y."/>
            <person name="Chen X.-L."/>
            <person name="Zhou B.-C."/>
            <person name="Zhanga Y.-Z."/>
        </authorList>
    </citation>
    <scope>NUCLEOTIDE SEQUENCE [LARGE SCALE GENOMIC DNA]</scope>
    <source>
        <strain evidence="3 4">ACAM 611</strain>
    </source>
</reference>
<reference evidence="3 4" key="2">
    <citation type="journal article" date="2017" name="Antonie Van Leeuwenhoek">
        <title>Rhizobium rhizosphaerae sp. nov., a novel species isolated from rice rhizosphere.</title>
        <authorList>
            <person name="Zhao J.J."/>
            <person name="Zhang J."/>
            <person name="Zhang R.J."/>
            <person name="Zhang C.W."/>
            <person name="Yin H.Q."/>
            <person name="Zhang X.X."/>
        </authorList>
    </citation>
    <scope>NUCLEOTIDE SEQUENCE [LARGE SCALE GENOMIC DNA]</scope>
    <source>
        <strain evidence="3 4">ACAM 611</strain>
    </source>
</reference>
<dbReference type="InterPro" id="IPR025218">
    <property type="entry name" value="DUF4426"/>
</dbReference>
<dbReference type="EMBL" id="BAET01000028">
    <property type="protein sequence ID" value="GAB56352.1"/>
    <property type="molecule type" value="Genomic_DNA"/>
</dbReference>
<dbReference type="AlphaFoldDB" id="H5TDH5"/>
<dbReference type="Gene3D" id="2.60.40.3340">
    <property type="entry name" value="Domain of unknown function DUF4426"/>
    <property type="match status" value="1"/>
</dbReference>
<gene>
    <name evidence="3" type="ORF">GPUN_2237</name>
</gene>
<dbReference type="Proteomes" id="UP000053586">
    <property type="component" value="Unassembled WGS sequence"/>
</dbReference>
<evidence type="ECO:0000259" key="2">
    <source>
        <dbReference type="Pfam" id="PF14467"/>
    </source>
</evidence>
<organism evidence="3 4">
    <name type="scientific">Glaciecola punicea ACAM 611</name>
    <dbReference type="NCBI Taxonomy" id="1121923"/>
    <lineage>
        <taxon>Bacteria</taxon>
        <taxon>Pseudomonadati</taxon>
        <taxon>Pseudomonadota</taxon>
        <taxon>Gammaproteobacteria</taxon>
        <taxon>Alteromonadales</taxon>
        <taxon>Alteromonadaceae</taxon>
        <taxon>Glaciecola</taxon>
    </lineage>
</organism>
<evidence type="ECO:0000313" key="4">
    <source>
        <dbReference type="Proteomes" id="UP000053586"/>
    </source>
</evidence>
<keyword evidence="4" id="KW-1185">Reference proteome</keyword>